<evidence type="ECO:0000256" key="1">
    <source>
        <dbReference type="SAM" id="MobiDB-lite"/>
    </source>
</evidence>
<evidence type="ECO:0000313" key="3">
    <source>
        <dbReference type="Proteomes" id="UP001227230"/>
    </source>
</evidence>
<evidence type="ECO:0000313" key="2">
    <source>
        <dbReference type="EMBL" id="WJZ83666.1"/>
    </source>
</evidence>
<sequence length="770" mass="86094">MSDRVVQTYNDTDGPTGQSIRSYQSAWMAHWTRTSCKAAPKVHNSLFDHCENREDDRDAMQHPLPSTLEIASDVSKCAKGFREVAEARTVNTMKEGLPMSMKASKNERLDHLTFPIFNPRQNRESILARKNDPTTTHKQVLRSQVDYKSGYDATNLAAKKSHFPLVLAWAPPEEGTSSRECHFQPEGMAQNPEHQPQVHNFIEKNSLAVSKSLHDEFIGSSSNIVPNRFNNGRTSVLPFMSNQERVNPSNFISASKEHFKDVNLTQVEREHYNYESYSAFFVCEKKMQDHLKPGNSKFSLFRQNDKDLLLHDASTSNNELALFLEERWQKMQNPDGIESFPSRSSPLIVGELEKLNHRSYSQQKMPCSASAHDVETTRICTAVDSLDGLGGCPPKFCQTTHHVVITKKNDDNLPKGGPIFRDSKVSPEFTGNTLKALLNLSPGFGSHGRHGVKLQPIEGSIDSQGKEDVGEVRISAINSKNESSAETDTMNMDAFQEENHLSGATSSPLNKDVLRSQNQQTSVATVAPAREFRGRLPNSDLPDMNQELPALPAPASSMDDKEASTSRTQSFDVDHILAHAEEPIHSKSSPYPDVSLEVDPSSRWVKRLRVGASDSFAHGTKTSKMGETSSNEKVNKFFSKIMKHNMPSSEFTRGRRHGKEPMELDQTAVLLRNGDSSSIDSLKKSQDITLSHSWIRRWCRNRSATPKKKPDAVVVCEPQSSKAALDELQKKQFPSIAAMALMGKAMTSFHPCEFRKRGSLVVWDAKGFLR</sequence>
<keyword evidence="3" id="KW-1185">Reference proteome</keyword>
<dbReference type="Proteomes" id="UP001227230">
    <property type="component" value="Chromosome 3"/>
</dbReference>
<reference evidence="2 3" key="1">
    <citation type="journal article" date="2023" name="Hortic Res">
        <title>The complete reference genome for grapevine (Vitis vinifera L.) genetics and breeding.</title>
        <authorList>
            <person name="Shi X."/>
            <person name="Cao S."/>
            <person name="Wang X."/>
            <person name="Huang S."/>
            <person name="Wang Y."/>
            <person name="Liu Z."/>
            <person name="Liu W."/>
            <person name="Leng X."/>
            <person name="Peng Y."/>
            <person name="Wang N."/>
            <person name="Wang Y."/>
            <person name="Ma Z."/>
            <person name="Xu X."/>
            <person name="Zhang F."/>
            <person name="Xue H."/>
            <person name="Zhong H."/>
            <person name="Wang Y."/>
            <person name="Zhang K."/>
            <person name="Velt A."/>
            <person name="Avia K."/>
            <person name="Holtgrawe D."/>
            <person name="Grimplet J."/>
            <person name="Matus J.T."/>
            <person name="Ware D."/>
            <person name="Wu X."/>
            <person name="Wang H."/>
            <person name="Liu C."/>
            <person name="Fang Y."/>
            <person name="Rustenholz C."/>
            <person name="Cheng Z."/>
            <person name="Xiao H."/>
            <person name="Zhou Y."/>
        </authorList>
    </citation>
    <scope>NUCLEOTIDE SEQUENCE [LARGE SCALE GENOMIC DNA]</scope>
    <source>
        <strain evidence="3">cv. Pinot noir / PN40024</strain>
        <tissue evidence="2">Leaf</tissue>
    </source>
</reference>
<evidence type="ECO:0008006" key="4">
    <source>
        <dbReference type="Google" id="ProtNLM"/>
    </source>
</evidence>
<protein>
    <recommendedName>
        <fullName evidence="4">F-box protein</fullName>
    </recommendedName>
</protein>
<dbReference type="EMBL" id="CP126650">
    <property type="protein sequence ID" value="WJZ83666.1"/>
    <property type="molecule type" value="Genomic_DNA"/>
</dbReference>
<feature type="region of interest" description="Disordered" evidence="1">
    <location>
        <begin position="502"/>
        <end position="565"/>
    </location>
</feature>
<proteinExistence type="predicted"/>
<name>A0ABY9BMR1_VITVI</name>
<dbReference type="PANTHER" id="PTHR36062:SF1">
    <property type="entry name" value="OS01G0687300 PROTEIN"/>
    <property type="match status" value="1"/>
</dbReference>
<organism evidence="2 3">
    <name type="scientific">Vitis vinifera</name>
    <name type="common">Grape</name>
    <dbReference type="NCBI Taxonomy" id="29760"/>
    <lineage>
        <taxon>Eukaryota</taxon>
        <taxon>Viridiplantae</taxon>
        <taxon>Streptophyta</taxon>
        <taxon>Embryophyta</taxon>
        <taxon>Tracheophyta</taxon>
        <taxon>Spermatophyta</taxon>
        <taxon>Magnoliopsida</taxon>
        <taxon>eudicotyledons</taxon>
        <taxon>Gunneridae</taxon>
        <taxon>Pentapetalae</taxon>
        <taxon>rosids</taxon>
        <taxon>Vitales</taxon>
        <taxon>Vitaceae</taxon>
        <taxon>Viteae</taxon>
        <taxon>Vitis</taxon>
    </lineage>
</organism>
<feature type="compositionally biased region" description="Polar residues" evidence="1">
    <location>
        <begin position="502"/>
        <end position="524"/>
    </location>
</feature>
<dbReference type="InterPro" id="IPR037476">
    <property type="entry name" value="PCH1"/>
</dbReference>
<accession>A0ABY9BMR1</accession>
<gene>
    <name evidence="2" type="ORF">VitviT2T_003330</name>
</gene>
<dbReference type="PANTHER" id="PTHR36062">
    <property type="entry name" value="OS01G0687300 PROTEIN"/>
    <property type="match status" value="1"/>
</dbReference>